<evidence type="ECO:0000256" key="3">
    <source>
        <dbReference type="ARBA" id="ARBA00022741"/>
    </source>
</evidence>
<dbReference type="SUPFAM" id="SSF51621">
    <property type="entry name" value="Phosphoenolpyruvate/pyruvate domain"/>
    <property type="match status" value="1"/>
</dbReference>
<feature type="domain" description="PEP-utilising enzyme C-terminal" evidence="5">
    <location>
        <begin position="114"/>
        <end position="287"/>
    </location>
</feature>
<keyword evidence="3" id="KW-0547">Nucleotide-binding</keyword>
<dbReference type="PANTHER" id="PTHR43030:SF1">
    <property type="entry name" value="PHOSPHOENOLPYRUVATE SYNTHASE"/>
    <property type="match status" value="1"/>
</dbReference>
<dbReference type="Gene3D" id="3.20.20.60">
    <property type="entry name" value="Phosphoenolpyruvate-binding domains"/>
    <property type="match status" value="1"/>
</dbReference>
<evidence type="ECO:0000259" key="5">
    <source>
        <dbReference type="Pfam" id="PF02896"/>
    </source>
</evidence>
<keyword evidence="6" id="KW-0670">Pyruvate</keyword>
<dbReference type="GO" id="GO:0005524">
    <property type="term" value="F:ATP binding"/>
    <property type="evidence" value="ECO:0007669"/>
    <property type="project" value="UniProtKB-KW"/>
</dbReference>
<accession>A0A090KIX4</accession>
<proteinExistence type="inferred from homology"/>
<evidence type="ECO:0000256" key="4">
    <source>
        <dbReference type="ARBA" id="ARBA00022840"/>
    </source>
</evidence>
<dbReference type="Proteomes" id="UP000032427">
    <property type="component" value="Chromosome 1"/>
</dbReference>
<reference evidence="7" key="1">
    <citation type="submission" date="2014-09" db="EMBL/GenBank/DDBJ databases">
        <authorList>
            <person name="Hjerde E."/>
        </authorList>
    </citation>
    <scope>NUCLEOTIDE SEQUENCE [LARGE SCALE GENOMIC DNA]</scope>
    <source>
        <strain evidence="7">06/09/139</strain>
    </source>
</reference>
<evidence type="ECO:0000313" key="6">
    <source>
        <dbReference type="EMBL" id="CED71499.1"/>
    </source>
</evidence>
<dbReference type="InterPro" id="IPR000121">
    <property type="entry name" value="PEP_util_C"/>
</dbReference>
<keyword evidence="2" id="KW-0479">Metal-binding</keyword>
<dbReference type="Pfam" id="PF02896">
    <property type="entry name" value="PEP-utilizers_C"/>
    <property type="match status" value="1"/>
</dbReference>
<dbReference type="PATRIC" id="fig|80852.17.peg.1466"/>
<dbReference type="PANTHER" id="PTHR43030">
    <property type="entry name" value="PHOSPHOENOLPYRUVATE SYNTHASE"/>
    <property type="match status" value="1"/>
</dbReference>
<dbReference type="InterPro" id="IPR006319">
    <property type="entry name" value="PEP_synth"/>
</dbReference>
<evidence type="ECO:0000313" key="7">
    <source>
        <dbReference type="Proteomes" id="UP000032427"/>
    </source>
</evidence>
<sequence length="294" mass="31624">MTDTILPTLTRVASLPSYQSQTDSETSLYVSIAGLIQEHLFYHPKAVIKAPTMSDIDKQSLSMIIESAVDGKTHFIDTLASEILAHIKESTTEVKISFSDADSAAFSGLLGGQVEATEANPIMGVRGVTRFASEASTEQFALECAVIKKVMASTSVSVQIVVPFVRNLSDAATIIDRLAIQGLPRGLNGLKVHFVCDVPAAALMADKLLQYFDGMVVNVDTLTQFALGVDKQNDALEHHFDPQNEAVLHLAGHAIQAAKKANKPVVTTIDELAQNPRIQELLDQLNATDVVITA</sequence>
<dbReference type="InterPro" id="IPR015813">
    <property type="entry name" value="Pyrv/PenolPyrv_kinase-like_dom"/>
</dbReference>
<keyword evidence="7" id="KW-1185">Reference proteome</keyword>
<name>A0A090KIX4_9GAMM</name>
<protein>
    <submittedName>
        <fullName evidence="6">Phosphoenolpyruvate synthase</fullName>
    </submittedName>
</protein>
<dbReference type="OrthoDB" id="5854851at2"/>
<dbReference type="GO" id="GO:0008986">
    <property type="term" value="F:pyruvate, water dikinase activity"/>
    <property type="evidence" value="ECO:0007669"/>
    <property type="project" value="InterPro"/>
</dbReference>
<dbReference type="GO" id="GO:0046872">
    <property type="term" value="F:metal ion binding"/>
    <property type="evidence" value="ECO:0007669"/>
    <property type="project" value="UniProtKB-KW"/>
</dbReference>
<gene>
    <name evidence="6" type="ORF">AWOD_I_1424</name>
</gene>
<comment type="similarity">
    <text evidence="1">Belongs to the PEP-utilizing enzyme family.</text>
</comment>
<evidence type="ECO:0000256" key="1">
    <source>
        <dbReference type="ARBA" id="ARBA00007837"/>
    </source>
</evidence>
<dbReference type="GeneID" id="28540982"/>
<dbReference type="HOGENOM" id="CLU_007308_6_3_6"/>
<dbReference type="KEGG" id="awd:AWOD_I_1424"/>
<dbReference type="AlphaFoldDB" id="A0A090KIX4"/>
<evidence type="ECO:0000256" key="2">
    <source>
        <dbReference type="ARBA" id="ARBA00022723"/>
    </source>
</evidence>
<organism evidence="6 7">
    <name type="scientific">Aliivibrio wodanis</name>
    <dbReference type="NCBI Taxonomy" id="80852"/>
    <lineage>
        <taxon>Bacteria</taxon>
        <taxon>Pseudomonadati</taxon>
        <taxon>Pseudomonadota</taxon>
        <taxon>Gammaproteobacteria</taxon>
        <taxon>Vibrionales</taxon>
        <taxon>Vibrionaceae</taxon>
        <taxon>Aliivibrio</taxon>
    </lineage>
</organism>
<dbReference type="STRING" id="80852.AWOD_I_1424"/>
<dbReference type="EMBL" id="LN554846">
    <property type="protein sequence ID" value="CED71499.1"/>
    <property type="molecule type" value="Genomic_DNA"/>
</dbReference>
<keyword evidence="4" id="KW-0067">ATP-binding</keyword>
<dbReference type="InterPro" id="IPR040442">
    <property type="entry name" value="Pyrv_kinase-like_dom_sf"/>
</dbReference>